<proteinExistence type="predicted"/>
<dbReference type="Pfam" id="PF00892">
    <property type="entry name" value="EamA"/>
    <property type="match status" value="1"/>
</dbReference>
<accession>A0A2H1FI01</accession>
<feature type="transmembrane region" description="Helical" evidence="1">
    <location>
        <begin position="37"/>
        <end position="54"/>
    </location>
</feature>
<evidence type="ECO:0000256" key="1">
    <source>
        <dbReference type="SAM" id="Phobius"/>
    </source>
</evidence>
<keyword evidence="4" id="KW-1185">Reference proteome</keyword>
<keyword evidence="1" id="KW-0472">Membrane</keyword>
<name>A0A2H1FI01_9ARCH</name>
<evidence type="ECO:0000259" key="2">
    <source>
        <dbReference type="Pfam" id="PF00892"/>
    </source>
</evidence>
<dbReference type="EMBL" id="LT841358">
    <property type="protein sequence ID" value="SMH72393.1"/>
    <property type="molecule type" value="Genomic_DNA"/>
</dbReference>
<feature type="domain" description="EamA" evidence="2">
    <location>
        <begin position="3"/>
        <end position="54"/>
    </location>
</feature>
<evidence type="ECO:0000313" key="3">
    <source>
        <dbReference type="EMBL" id="SMH72393.1"/>
    </source>
</evidence>
<keyword evidence="1" id="KW-0812">Transmembrane</keyword>
<dbReference type="InterPro" id="IPR000620">
    <property type="entry name" value="EamA_dom"/>
</dbReference>
<dbReference type="InterPro" id="IPR037185">
    <property type="entry name" value="EmrE-like"/>
</dbReference>
<gene>
    <name evidence="3" type="ORF">NCS_30233</name>
</gene>
<sequence length="63" mass="6984">MHSLKRIGTVRTILIFSTSSIFGLVFATIFLHEPIGTYQLIAIAIILFGIHLIAREGQESTKV</sequence>
<evidence type="ECO:0000313" key="4">
    <source>
        <dbReference type="Proteomes" id="UP000230607"/>
    </source>
</evidence>
<dbReference type="Gene3D" id="1.10.3730.20">
    <property type="match status" value="1"/>
</dbReference>
<reference evidence="4" key="1">
    <citation type="submission" date="2017-03" db="EMBL/GenBank/DDBJ databases">
        <authorList>
            <person name="Herbold C."/>
        </authorList>
    </citation>
    <scope>NUCLEOTIDE SEQUENCE [LARGE SCALE GENOMIC DNA]</scope>
</reference>
<dbReference type="AlphaFoldDB" id="A0A2H1FI01"/>
<dbReference type="GO" id="GO:0016020">
    <property type="term" value="C:membrane"/>
    <property type="evidence" value="ECO:0007669"/>
    <property type="project" value="InterPro"/>
</dbReference>
<dbReference type="SUPFAM" id="SSF103481">
    <property type="entry name" value="Multidrug resistance efflux transporter EmrE"/>
    <property type="match status" value="1"/>
</dbReference>
<organism evidence="3 4">
    <name type="scientific">Candidatus Nitrosotalea okcheonensis</name>
    <dbReference type="NCBI Taxonomy" id="1903276"/>
    <lineage>
        <taxon>Archaea</taxon>
        <taxon>Nitrososphaerota</taxon>
        <taxon>Nitrososphaeria</taxon>
        <taxon>Nitrosotaleales</taxon>
        <taxon>Nitrosotaleaceae</taxon>
        <taxon>Nitrosotalea</taxon>
    </lineage>
</organism>
<dbReference type="Proteomes" id="UP000230607">
    <property type="component" value="Chromosome 1"/>
</dbReference>
<feature type="transmembrane region" description="Helical" evidence="1">
    <location>
        <begin position="12"/>
        <end position="31"/>
    </location>
</feature>
<keyword evidence="1" id="KW-1133">Transmembrane helix</keyword>
<protein>
    <recommendedName>
        <fullName evidence="2">EamA domain-containing protein</fullName>
    </recommendedName>
</protein>